<accession>A0A1U6HV29</accession>
<dbReference type="EMBL" id="FVZE01000003">
    <property type="protein sequence ID" value="SLJ99662.1"/>
    <property type="molecule type" value="Genomic_DNA"/>
</dbReference>
<dbReference type="GO" id="GO:0016491">
    <property type="term" value="F:oxidoreductase activity"/>
    <property type="evidence" value="ECO:0007669"/>
    <property type="project" value="InterPro"/>
</dbReference>
<protein>
    <submittedName>
        <fullName evidence="2">EthD domain-containing protein</fullName>
    </submittedName>
</protein>
<dbReference type="STRING" id="428990.SAMN06295987_103138"/>
<dbReference type="RefSeq" id="WP_054945079.1">
    <property type="nucleotide sequence ID" value="NZ_FVZE01000003.1"/>
</dbReference>
<dbReference type="Proteomes" id="UP000190989">
    <property type="component" value="Unassembled WGS sequence"/>
</dbReference>
<feature type="domain" description="EthD" evidence="1">
    <location>
        <begin position="135"/>
        <end position="222"/>
    </location>
</feature>
<sequence>MSSTRGLAKAGLYFSAAGTGLEGLQAEMEQAASALLADLPPGTDLRIGRRLAGYAPLPHEVLMADSPAPFDYVFEASGGGDEAAGEPLQIAIAAMARALGTRIDRKTAAVFVGTEIAITAGDGPVFVVMPLRRVPSLSHGDFMDQWFGRHAALGEKVEGVRYRQNHVDAISTADLAGRIGLSFAPMDGLTESYFDGLDDALAILSREDVAVGAIEDEKRFIHHPASQFALYETLWRS</sequence>
<keyword evidence="3" id="KW-1185">Reference proteome</keyword>
<dbReference type="SUPFAM" id="SSF54909">
    <property type="entry name" value="Dimeric alpha+beta barrel"/>
    <property type="match status" value="1"/>
</dbReference>
<dbReference type="Gene3D" id="3.30.70.100">
    <property type="match status" value="1"/>
</dbReference>
<evidence type="ECO:0000259" key="1">
    <source>
        <dbReference type="Pfam" id="PF07110"/>
    </source>
</evidence>
<dbReference type="AlphaFoldDB" id="A0A1U6HV29"/>
<evidence type="ECO:0000313" key="2">
    <source>
        <dbReference type="EMBL" id="SLJ99662.1"/>
    </source>
</evidence>
<dbReference type="InterPro" id="IPR009799">
    <property type="entry name" value="EthD_dom"/>
</dbReference>
<reference evidence="3" key="1">
    <citation type="submission" date="2017-02" db="EMBL/GenBank/DDBJ databases">
        <authorList>
            <person name="Varghese N."/>
            <person name="Submissions S."/>
        </authorList>
    </citation>
    <scope>NUCLEOTIDE SEQUENCE [LARGE SCALE GENOMIC DNA]</scope>
    <source>
        <strain evidence="3">SM117</strain>
    </source>
</reference>
<evidence type="ECO:0000313" key="3">
    <source>
        <dbReference type="Proteomes" id="UP000190989"/>
    </source>
</evidence>
<gene>
    <name evidence="2" type="ORF">SAMN06295987_103138</name>
</gene>
<proteinExistence type="predicted"/>
<dbReference type="Pfam" id="PF07110">
    <property type="entry name" value="EthD"/>
    <property type="match status" value="1"/>
</dbReference>
<organism evidence="2 3">
    <name type="scientific">Novosphingobium mathurense</name>
    <dbReference type="NCBI Taxonomy" id="428990"/>
    <lineage>
        <taxon>Bacteria</taxon>
        <taxon>Pseudomonadati</taxon>
        <taxon>Pseudomonadota</taxon>
        <taxon>Alphaproteobacteria</taxon>
        <taxon>Sphingomonadales</taxon>
        <taxon>Sphingomonadaceae</taxon>
        <taxon>Novosphingobium</taxon>
    </lineage>
</organism>
<name>A0A1U6HV29_9SPHN</name>
<dbReference type="InterPro" id="IPR011008">
    <property type="entry name" value="Dimeric_a/b-barrel"/>
</dbReference>